<evidence type="ECO:0000313" key="3">
    <source>
        <dbReference type="EMBL" id="SAI70264.1"/>
    </source>
</evidence>
<dbReference type="AlphaFoldDB" id="A0A157SIW0"/>
<keyword evidence="2" id="KW-0732">Signal</keyword>
<dbReference type="SUPFAM" id="SSF53850">
    <property type="entry name" value="Periplasmic binding protein-like II"/>
    <property type="match status" value="1"/>
</dbReference>
<keyword evidence="3" id="KW-0449">Lipoprotein</keyword>
<accession>A0A157SIW0</accession>
<keyword evidence="4" id="KW-1185">Reference proteome</keyword>
<organism evidence="3 4">
    <name type="scientific">Bordetella ansorpii</name>
    <dbReference type="NCBI Taxonomy" id="288768"/>
    <lineage>
        <taxon>Bacteria</taxon>
        <taxon>Pseudomonadati</taxon>
        <taxon>Pseudomonadota</taxon>
        <taxon>Betaproteobacteria</taxon>
        <taxon>Burkholderiales</taxon>
        <taxon>Alcaligenaceae</taxon>
        <taxon>Bordetella</taxon>
    </lineage>
</organism>
<dbReference type="InterPro" id="IPR005064">
    <property type="entry name" value="BUG"/>
</dbReference>
<dbReference type="EMBL" id="FKIF01000006">
    <property type="protein sequence ID" value="SAI70264.1"/>
    <property type="molecule type" value="Genomic_DNA"/>
</dbReference>
<name>A0A157SIW0_9BORD</name>
<proteinExistence type="inferred from homology"/>
<comment type="similarity">
    <text evidence="1">Belongs to the UPF0065 (bug) family.</text>
</comment>
<gene>
    <name evidence="3" type="ORF">SAMEA3906486_02991</name>
</gene>
<feature type="chain" id="PRO_5007616314" evidence="2">
    <location>
        <begin position="24"/>
        <end position="324"/>
    </location>
</feature>
<dbReference type="PANTHER" id="PTHR42928">
    <property type="entry name" value="TRICARBOXYLATE-BINDING PROTEIN"/>
    <property type="match status" value="1"/>
</dbReference>
<dbReference type="CDD" id="cd07012">
    <property type="entry name" value="PBP2_Bug_TTT"/>
    <property type="match status" value="1"/>
</dbReference>
<dbReference type="Gene3D" id="3.40.190.10">
    <property type="entry name" value="Periplasmic binding protein-like II"/>
    <property type="match status" value="1"/>
</dbReference>
<dbReference type="Gene3D" id="3.40.190.150">
    <property type="entry name" value="Bordetella uptake gene, domain 1"/>
    <property type="match status" value="1"/>
</dbReference>
<reference evidence="3 4" key="1">
    <citation type="submission" date="2016-04" db="EMBL/GenBank/DDBJ databases">
        <authorList>
            <consortium name="Pathogen Informatics"/>
        </authorList>
    </citation>
    <scope>NUCLEOTIDE SEQUENCE [LARGE SCALE GENOMIC DNA]</scope>
    <source>
        <strain evidence="3 4">H050680373</strain>
    </source>
</reference>
<dbReference type="InterPro" id="IPR042100">
    <property type="entry name" value="Bug_dom1"/>
</dbReference>
<feature type="signal peptide" evidence="2">
    <location>
        <begin position="1"/>
        <end position="23"/>
    </location>
</feature>
<dbReference type="Pfam" id="PF03401">
    <property type="entry name" value="TctC"/>
    <property type="match status" value="1"/>
</dbReference>
<dbReference type="RefSeq" id="WP_066128145.1">
    <property type="nucleotide sequence ID" value="NZ_FKIF01000006.1"/>
</dbReference>
<dbReference type="PIRSF" id="PIRSF017082">
    <property type="entry name" value="YflP"/>
    <property type="match status" value="1"/>
</dbReference>
<evidence type="ECO:0000313" key="4">
    <source>
        <dbReference type="Proteomes" id="UP000076848"/>
    </source>
</evidence>
<dbReference type="PANTHER" id="PTHR42928:SF5">
    <property type="entry name" value="BLR1237 PROTEIN"/>
    <property type="match status" value="1"/>
</dbReference>
<protein>
    <submittedName>
        <fullName evidence="3">Lipoprotein</fullName>
    </submittedName>
</protein>
<evidence type="ECO:0000256" key="1">
    <source>
        <dbReference type="ARBA" id="ARBA00006987"/>
    </source>
</evidence>
<dbReference type="OrthoDB" id="8678477at2"/>
<dbReference type="STRING" id="288768.SAMEA3906486_02991"/>
<dbReference type="Proteomes" id="UP000076848">
    <property type="component" value="Unassembled WGS sequence"/>
</dbReference>
<sequence length="324" mass="34282">MLSKFFFALALAGVLGSSPAAHAASWPTQSVRLVVPYAPGGIADTIARGVAERMGESLHQTVIVENRPGANGIIAASFVSRTPADGYTLLFASDSINVLNPLLHKNLSYTFKDSFTTIGEVGASPFALVVNAALPVKNVKQFVEYAKERPGKLNYASTGIGGAYHLAGELFADQNGLKLTHIPYKGGSEFVSSLITGETHAVFGALQTFGPQIAAGKLRALAIASDSRLANFPEVPTFAEAGFPNYAAQARFGLIAPHGVSPEIVKKLATALNHALSDPGFRAPFEQQGMAVRTSTSPEAYREATESDAKQWSALIHKLKITLD</sequence>
<evidence type="ECO:0000256" key="2">
    <source>
        <dbReference type="SAM" id="SignalP"/>
    </source>
</evidence>